<dbReference type="GO" id="GO:0016491">
    <property type="term" value="F:oxidoreductase activity"/>
    <property type="evidence" value="ECO:0007669"/>
    <property type="project" value="UniProtKB-KW"/>
</dbReference>
<sequence>MSGHDVDVLVVGSGVAGLAAALAARESGAERVLVAESEGVIGGSSRLSGGLMMGAGTRYQRAAGIDDDWEALFHDYMTLNQWLVEAAVVQRLVQRAGEAVEWLGDLGVEYYDQLVFGGDETKPRVHCPIGRGQAVVDVLARHCRDRGVDFALGRRIDRLVTDDGVVTGVAAGNDVITAGAVVIATGGFGNSPEKLAEHFPSAANTGWSWYIGADGSRGDALDFTRDVRPQLAGHDRGLRLVHSDFDRIYEAYLPGWIVLVNREGRRFCNETAPYGIMDGLMKEQGDVAFAVFDHRTLLNATRLGTARYKQAIPGSSKKQSPHWNLDVIELMLKEDKVHRADSVAALAGLIGVPKEHLVATVERSNAGAESGDDADYLKDASFLEPIEAAPFYAVEVRTATVAFTACGLRTDREARVLGEEGRVIPGLFAAGEVAGGIVGPRYVGSGNSYGNCVTFGRIAGQEAAAHAR</sequence>
<dbReference type="PANTHER" id="PTHR43400">
    <property type="entry name" value="FUMARATE REDUCTASE"/>
    <property type="match status" value="1"/>
</dbReference>
<evidence type="ECO:0000256" key="4">
    <source>
        <dbReference type="ARBA" id="ARBA00023002"/>
    </source>
</evidence>
<dbReference type="GO" id="GO:0008202">
    <property type="term" value="P:steroid metabolic process"/>
    <property type="evidence" value="ECO:0007669"/>
    <property type="project" value="UniProtKB-ARBA"/>
</dbReference>
<dbReference type="Gene3D" id="3.50.50.60">
    <property type="entry name" value="FAD/NAD(P)-binding domain"/>
    <property type="match status" value="1"/>
</dbReference>
<name>A0A6J7IPH8_9ZZZZ</name>
<keyword evidence="4" id="KW-0560">Oxidoreductase</keyword>
<organism evidence="6">
    <name type="scientific">freshwater metagenome</name>
    <dbReference type="NCBI Taxonomy" id="449393"/>
    <lineage>
        <taxon>unclassified sequences</taxon>
        <taxon>metagenomes</taxon>
        <taxon>ecological metagenomes</taxon>
    </lineage>
</organism>
<dbReference type="InterPro" id="IPR003953">
    <property type="entry name" value="FAD-dep_OxRdtase_2_FAD-bd"/>
</dbReference>
<dbReference type="Gene3D" id="3.90.700.10">
    <property type="entry name" value="Succinate dehydrogenase/fumarate reductase flavoprotein, catalytic domain"/>
    <property type="match status" value="1"/>
</dbReference>
<dbReference type="AlphaFoldDB" id="A0A6J7IPH8"/>
<dbReference type="SUPFAM" id="SSF51905">
    <property type="entry name" value="FAD/NAD(P)-binding domain"/>
    <property type="match status" value="1"/>
</dbReference>
<evidence type="ECO:0000259" key="5">
    <source>
        <dbReference type="Pfam" id="PF00890"/>
    </source>
</evidence>
<feature type="domain" description="FAD-dependent oxidoreductase 2 FAD-binding" evidence="5">
    <location>
        <begin position="7"/>
        <end position="448"/>
    </location>
</feature>
<evidence type="ECO:0000256" key="3">
    <source>
        <dbReference type="ARBA" id="ARBA00022827"/>
    </source>
</evidence>
<evidence type="ECO:0000256" key="2">
    <source>
        <dbReference type="ARBA" id="ARBA00022630"/>
    </source>
</evidence>
<comment type="cofactor">
    <cofactor evidence="1">
        <name>FAD</name>
        <dbReference type="ChEBI" id="CHEBI:57692"/>
    </cofactor>
</comment>
<dbReference type="InterPro" id="IPR050315">
    <property type="entry name" value="FAD-oxidoreductase_2"/>
</dbReference>
<dbReference type="Pfam" id="PF00890">
    <property type="entry name" value="FAD_binding_2"/>
    <property type="match status" value="1"/>
</dbReference>
<accession>A0A6J7IPH8</accession>
<protein>
    <submittedName>
        <fullName evidence="6">Unannotated protein</fullName>
    </submittedName>
</protein>
<reference evidence="6" key="1">
    <citation type="submission" date="2020-05" db="EMBL/GenBank/DDBJ databases">
        <authorList>
            <person name="Chiriac C."/>
            <person name="Salcher M."/>
            <person name="Ghai R."/>
            <person name="Kavagutti S V."/>
        </authorList>
    </citation>
    <scope>NUCLEOTIDE SEQUENCE</scope>
</reference>
<keyword evidence="2" id="KW-0285">Flavoprotein</keyword>
<dbReference type="SUPFAM" id="SSF56425">
    <property type="entry name" value="Succinate dehydrogenase/fumarate reductase flavoprotein, catalytic domain"/>
    <property type="match status" value="1"/>
</dbReference>
<gene>
    <name evidence="6" type="ORF">UFOPK3772_00361</name>
</gene>
<dbReference type="PANTHER" id="PTHR43400:SF10">
    <property type="entry name" value="3-OXOSTEROID 1-DEHYDROGENASE"/>
    <property type="match status" value="1"/>
</dbReference>
<dbReference type="EMBL" id="CAFBNE010000007">
    <property type="protein sequence ID" value="CAB4932740.1"/>
    <property type="molecule type" value="Genomic_DNA"/>
</dbReference>
<evidence type="ECO:0000313" key="6">
    <source>
        <dbReference type="EMBL" id="CAB4932740.1"/>
    </source>
</evidence>
<evidence type="ECO:0000256" key="1">
    <source>
        <dbReference type="ARBA" id="ARBA00001974"/>
    </source>
</evidence>
<proteinExistence type="predicted"/>
<keyword evidence="3" id="KW-0274">FAD</keyword>
<dbReference type="InterPro" id="IPR036188">
    <property type="entry name" value="FAD/NAD-bd_sf"/>
</dbReference>
<dbReference type="PRINTS" id="PR00368">
    <property type="entry name" value="FADPNR"/>
</dbReference>
<dbReference type="InterPro" id="IPR027477">
    <property type="entry name" value="Succ_DH/fumarate_Rdtase_cat_sf"/>
</dbReference>
<dbReference type="PRINTS" id="PR00411">
    <property type="entry name" value="PNDRDTASEI"/>
</dbReference>